<evidence type="ECO:0000256" key="5">
    <source>
        <dbReference type="PROSITE-ProRule" id="PRU00455"/>
    </source>
</evidence>
<dbReference type="Pfam" id="PF21361">
    <property type="entry name" value="Sina_ZnF"/>
    <property type="match status" value="1"/>
</dbReference>
<feature type="domain" description="SIAH-type" evidence="7">
    <location>
        <begin position="133"/>
        <end position="191"/>
    </location>
</feature>
<evidence type="ECO:0000313" key="8">
    <source>
        <dbReference type="EMBL" id="KAG2587257.1"/>
    </source>
</evidence>
<comment type="caution">
    <text evidence="8">The sequence shown here is derived from an EMBL/GenBank/DDBJ whole genome shotgun (WGS) entry which is preliminary data.</text>
</comment>
<keyword evidence="9" id="KW-1185">Reference proteome</keyword>
<dbReference type="InterPro" id="IPR013083">
    <property type="entry name" value="Znf_RING/FYVE/PHD"/>
</dbReference>
<evidence type="ECO:0000313" key="9">
    <source>
        <dbReference type="Proteomes" id="UP000823388"/>
    </source>
</evidence>
<evidence type="ECO:0000256" key="6">
    <source>
        <dbReference type="SAM" id="MobiDB-lite"/>
    </source>
</evidence>
<evidence type="ECO:0000256" key="4">
    <source>
        <dbReference type="ARBA" id="ARBA00024004"/>
    </source>
</evidence>
<feature type="compositionally biased region" description="Low complexity" evidence="6">
    <location>
        <begin position="326"/>
        <end position="337"/>
    </location>
</feature>
<evidence type="ECO:0000256" key="1">
    <source>
        <dbReference type="ARBA" id="ARBA00022723"/>
    </source>
</evidence>
<keyword evidence="2 5" id="KW-0863">Zinc-finger</keyword>
<organism evidence="8 9">
    <name type="scientific">Panicum virgatum</name>
    <name type="common">Blackwell switchgrass</name>
    <dbReference type="NCBI Taxonomy" id="38727"/>
    <lineage>
        <taxon>Eukaryota</taxon>
        <taxon>Viridiplantae</taxon>
        <taxon>Streptophyta</taxon>
        <taxon>Embryophyta</taxon>
        <taxon>Tracheophyta</taxon>
        <taxon>Spermatophyta</taxon>
        <taxon>Magnoliopsida</taxon>
        <taxon>Liliopsida</taxon>
        <taxon>Poales</taxon>
        <taxon>Poaceae</taxon>
        <taxon>PACMAD clade</taxon>
        <taxon>Panicoideae</taxon>
        <taxon>Panicodae</taxon>
        <taxon>Paniceae</taxon>
        <taxon>Panicinae</taxon>
        <taxon>Panicum</taxon>
        <taxon>Panicum sect. Hiantes</taxon>
    </lineage>
</organism>
<sequence length="345" mass="36361">MAEQPKRGSPLGNGEHAQSSKKQRGQASPTAVVKRELPEEGRRGEELEEEVGQGGGAGAVAATEVMEEPQLDNLRMGLTLFHCRACLLPLKPPTFKCEAGHIVCETCRVSHAQACGGAATYAACADVDAFVRDAKLPCWFKEHGCASYVVFYQARDHERACPWAPCYCPDPGCGAFTSTPRLLEHFRADHPSWPVTDVSYGKPYSIEVPRPPQGLHVLVGQEDRCVFLVSSSALGPATCVSVVCVRANGDAAAGVPQFKCKLGADDTRGNGIMAMLASVESSNLSGGFAAVEQGLFLAVTPKMAQNASGEEPILKVRIDKLGHAAANSTPSPAASSSGKQLVATA</sequence>
<feature type="region of interest" description="Disordered" evidence="6">
    <location>
        <begin position="326"/>
        <end position="345"/>
    </location>
</feature>
<keyword evidence="1" id="KW-0479">Metal-binding</keyword>
<dbReference type="PANTHER" id="PTHR46632:SF9">
    <property type="entry name" value="RING-TYPE E3 UBIQUITIN TRANSFERASE"/>
    <property type="match status" value="1"/>
</dbReference>
<proteinExistence type="predicted"/>
<name>A0A8T0RMN5_PANVG</name>
<dbReference type="OrthoDB" id="4788989at2759"/>
<dbReference type="Proteomes" id="UP000823388">
    <property type="component" value="Chromosome 5N"/>
</dbReference>
<comment type="function">
    <text evidence="4">E3 ubiquitin-protein ligase that mediates ubiquitination and subsequent proteasomal degradation of target proteins. E3 ubiquitin ligases accept ubiquitin from an E2 ubiquitin-conjugating enzyme in the form of a thioester and then directly transfers the ubiquitin to targeted substrates. It probably triggers the ubiquitin-mediated degradation of different substrates.</text>
</comment>
<gene>
    <name evidence="8" type="ORF">PVAP13_5NG129600</name>
</gene>
<dbReference type="Gene3D" id="3.30.40.10">
    <property type="entry name" value="Zinc/RING finger domain, C3HC4 (zinc finger)"/>
    <property type="match status" value="1"/>
</dbReference>
<dbReference type="EMBL" id="CM029046">
    <property type="protein sequence ID" value="KAG2587257.1"/>
    <property type="molecule type" value="Genomic_DNA"/>
</dbReference>
<protein>
    <recommendedName>
        <fullName evidence="7">SIAH-type domain-containing protein</fullName>
    </recommendedName>
</protein>
<dbReference type="InterPro" id="IPR013010">
    <property type="entry name" value="Znf_SIAH"/>
</dbReference>
<evidence type="ECO:0000256" key="2">
    <source>
        <dbReference type="ARBA" id="ARBA00022771"/>
    </source>
</evidence>
<evidence type="ECO:0000259" key="7">
    <source>
        <dbReference type="PROSITE" id="PS51081"/>
    </source>
</evidence>
<keyword evidence="3" id="KW-0862">Zinc</keyword>
<dbReference type="AlphaFoldDB" id="A0A8T0RMN5"/>
<dbReference type="SUPFAM" id="SSF49599">
    <property type="entry name" value="TRAF domain-like"/>
    <property type="match status" value="1"/>
</dbReference>
<evidence type="ECO:0000256" key="3">
    <source>
        <dbReference type="ARBA" id="ARBA00022833"/>
    </source>
</evidence>
<dbReference type="GO" id="GO:0008270">
    <property type="term" value="F:zinc ion binding"/>
    <property type="evidence" value="ECO:0007669"/>
    <property type="project" value="UniProtKB-KW"/>
</dbReference>
<dbReference type="PROSITE" id="PS51081">
    <property type="entry name" value="ZF_SIAH"/>
    <property type="match status" value="1"/>
</dbReference>
<feature type="region of interest" description="Disordered" evidence="6">
    <location>
        <begin position="1"/>
        <end position="58"/>
    </location>
</feature>
<accession>A0A8T0RMN5</accession>
<reference evidence="8" key="1">
    <citation type="submission" date="2020-05" db="EMBL/GenBank/DDBJ databases">
        <title>WGS assembly of Panicum virgatum.</title>
        <authorList>
            <person name="Lovell J.T."/>
            <person name="Jenkins J."/>
            <person name="Shu S."/>
            <person name="Juenger T.E."/>
            <person name="Schmutz J."/>
        </authorList>
    </citation>
    <scope>NUCLEOTIDE SEQUENCE</scope>
    <source>
        <strain evidence="8">AP13</strain>
    </source>
</reference>
<feature type="compositionally biased region" description="Basic and acidic residues" evidence="6">
    <location>
        <begin position="33"/>
        <end position="45"/>
    </location>
</feature>
<dbReference type="PANTHER" id="PTHR46632">
    <property type="entry name" value="E3 UBIQUITIN-PROTEIN LIGASE SINA-LIKE 4"/>
    <property type="match status" value="1"/>
</dbReference>
<dbReference type="InterPro" id="IPR044286">
    <property type="entry name" value="SINL_plant"/>
</dbReference>